<dbReference type="InterPro" id="IPR006594">
    <property type="entry name" value="LisH"/>
</dbReference>
<dbReference type="SUPFAM" id="SSF48371">
    <property type="entry name" value="ARM repeat"/>
    <property type="match status" value="1"/>
</dbReference>
<evidence type="ECO:0000313" key="7">
    <source>
        <dbReference type="EMBL" id="KAA0189410.1"/>
    </source>
</evidence>
<evidence type="ECO:0000256" key="4">
    <source>
        <dbReference type="ARBA" id="ARBA00022786"/>
    </source>
</evidence>
<dbReference type="GO" id="GO:0080008">
    <property type="term" value="C:Cul4-RING E3 ubiquitin ligase complex"/>
    <property type="evidence" value="ECO:0007669"/>
    <property type="project" value="TreeGrafter"/>
</dbReference>
<dbReference type="GO" id="GO:0005634">
    <property type="term" value="C:nucleus"/>
    <property type="evidence" value="ECO:0007669"/>
    <property type="project" value="UniProtKB-SubCell"/>
</dbReference>
<feature type="compositionally biased region" description="Polar residues" evidence="6">
    <location>
        <begin position="1674"/>
        <end position="1690"/>
    </location>
</feature>
<dbReference type="EMBL" id="LUCM01007749">
    <property type="protein sequence ID" value="KAA0189410.1"/>
    <property type="molecule type" value="Genomic_DNA"/>
</dbReference>
<feature type="region of interest" description="Disordered" evidence="6">
    <location>
        <begin position="1571"/>
        <end position="1612"/>
    </location>
</feature>
<dbReference type="InterPro" id="IPR015943">
    <property type="entry name" value="WD40/YVTN_repeat-like_dom_sf"/>
</dbReference>
<comment type="similarity">
    <text evidence="3">Belongs to the VPRBP/DCAF1 family.</text>
</comment>
<evidence type="ECO:0000256" key="6">
    <source>
        <dbReference type="SAM" id="MobiDB-lite"/>
    </source>
</evidence>
<evidence type="ECO:0000256" key="3">
    <source>
        <dbReference type="ARBA" id="ARBA00008845"/>
    </source>
</evidence>
<name>A0A8E0VET0_9TREM</name>
<dbReference type="SMART" id="SM00667">
    <property type="entry name" value="LisH"/>
    <property type="match status" value="1"/>
</dbReference>
<comment type="subcellular location">
    <subcellularLocation>
        <location evidence="1">Nucleus</location>
    </subcellularLocation>
</comment>
<evidence type="ECO:0000256" key="5">
    <source>
        <dbReference type="ARBA" id="ARBA00023242"/>
    </source>
</evidence>
<keyword evidence="8" id="KW-1185">Reference proteome</keyword>
<dbReference type="PANTHER" id="PTHR13129">
    <property type="entry name" value="VPRBP PROTEIN-RELATED"/>
    <property type="match status" value="1"/>
</dbReference>
<keyword evidence="5" id="KW-0539">Nucleus</keyword>
<evidence type="ECO:0000313" key="8">
    <source>
        <dbReference type="Proteomes" id="UP000728185"/>
    </source>
</evidence>
<dbReference type="PANTHER" id="PTHR13129:SF4">
    <property type="entry name" value="DDB1- AND CUL4-ASSOCIATED FACTOR 1"/>
    <property type="match status" value="1"/>
</dbReference>
<dbReference type="Pfam" id="PF08513">
    <property type="entry name" value="LisH"/>
    <property type="match status" value="1"/>
</dbReference>
<feature type="region of interest" description="Disordered" evidence="6">
    <location>
        <begin position="609"/>
        <end position="683"/>
    </location>
</feature>
<feature type="compositionally biased region" description="Low complexity" evidence="6">
    <location>
        <begin position="1624"/>
        <end position="1645"/>
    </location>
</feature>
<comment type="pathway">
    <text evidence="2">Protein modification; protein ubiquitination.</text>
</comment>
<proteinExistence type="inferred from homology"/>
<accession>A0A8E0VET0</accession>
<gene>
    <name evidence="7" type="ORF">FBUS_09086</name>
</gene>
<dbReference type="Gene3D" id="2.130.10.10">
    <property type="entry name" value="YVTN repeat-like/Quinoprotein amine dehydrogenase"/>
    <property type="match status" value="1"/>
</dbReference>
<evidence type="ECO:0000256" key="1">
    <source>
        <dbReference type="ARBA" id="ARBA00004123"/>
    </source>
</evidence>
<dbReference type="PROSITE" id="PS50896">
    <property type="entry name" value="LISH"/>
    <property type="match status" value="1"/>
</dbReference>
<feature type="compositionally biased region" description="Polar residues" evidence="6">
    <location>
        <begin position="1079"/>
        <end position="1088"/>
    </location>
</feature>
<protein>
    <submittedName>
        <fullName evidence="7">HIV-1 Vpr-binding protein</fullName>
    </submittedName>
</protein>
<dbReference type="InterPro" id="IPR036322">
    <property type="entry name" value="WD40_repeat_dom_sf"/>
</dbReference>
<dbReference type="InterPro" id="IPR033270">
    <property type="entry name" value="VPRBP/DCAF1"/>
</dbReference>
<feature type="compositionally biased region" description="Low complexity" evidence="6">
    <location>
        <begin position="667"/>
        <end position="679"/>
    </location>
</feature>
<dbReference type="GO" id="GO:0016567">
    <property type="term" value="P:protein ubiquitination"/>
    <property type="evidence" value="ECO:0007669"/>
    <property type="project" value="UniProtKB-UniPathway"/>
</dbReference>
<feature type="compositionally biased region" description="Acidic residues" evidence="6">
    <location>
        <begin position="1579"/>
        <end position="1612"/>
    </location>
</feature>
<sequence>MNEEATNETRSAIERCDSLMSQWRSERNSPSFDPVPLLNQLSELLEEQINIFFSTDPDPFDDRHPLRTDSSCDLGQLLRSLSTHESFLERVTFVYLVGSNEPSDRLVVAASRLLCAMRLGVTLSFTLDEEDTTINALYKLAMSDCEPTNCYALFLLGSVLDNTELLYITRQKNMQLIPVVVNRLVDYTAQLKTEISAGINNLLGGFQLSNLTVEMKIRLSIAYLLPLAEYQDLMPFMYNGGILELIYVYVSPEAAARDIRLTFEALRLLGSLMCHRCVYLEFVEEEGLRAVLKVPRPSVAATAVSVVLYYTAYFEDAMERVCQMPVTILTDLIKYALWLIECSHPSARCYSLFFINLVVCYGVPFEIFEAQNGLVYLYNAICVLPLRLTEDNPTTVKDTTSWHVVRASLFAIRRFLEISLLLWIDKIDPSLSNLFDEPPRAVAAAGYRPITFSAEQLSRLLTLLIARIRPETVWHPTQQLKECGAISVLYRIIARNVYAHNSWPCRNECTRLAVDILNLMCITYDLADEIASANVFSFPTGISTAAFLSTSPLFSSLSAVGDSPRSAAGSADVTVHLPSPNGPSLGRSERGGLINQLLEIVEQVGGSGTGGAWDFGSRRTGANSRRARPRNELRDGTGAPDGNEVSGDGRSTAPGERLPPSVGTGGSDTTAGTTSGVDDPMINATETDERVSGLHMLFSISREDDGWDVAVHKSVLSFICTLVYRPITEHEHPDNPIPAATVLSQLPGSIGTSSSTMSPPPPSTISSGAMMSVGLSSPISSRLSTPPFKAPHRSSILSSGRLNRKRRYDEMIPQPLFIASLPTDGPISSPSAPLTSQTSPPVARHNGSLPVLESGITAHIGRQSHTRLLYRQACLWSVVRRQHGIMALLYHLETKQPISEADSIRTLACRGLVGLARSEEVRSMLAKMPLFTKALLQLLMKEPVLPDRLTEHAEFCRYATMLIRLVVGTLSDGVLSGDMSLERVRRAEIVAKTRIQWDHEELLELIYRHLLTKGLHESAETLQREARLKVIHNAPSQLPLYDDFSRPPGETPPYQPTLGSVSADLNSSLAVQGDHPVGTNLTDPTNQGDLVGPGGDNTAEAMPTPNLRLVKFRSATTPAVQTPKPYRDRFERPSIPNMYLKPVSHQPVPEMTLSKVVESFLLHQHAQCPHPVSVCPKFSLYHPHRCPEPRPNKQSNFCQRFLSRESLYGSLRLRPSLREDRHFLHRRFQPTAVIREAEDDLLTACCFSLTDDGLFLGATSGAIAWVNVEEDGMPVELFHLQSSSIRRLAHTRDGERLLVCSEWGEPATVVAQLRPSSGIGSSGSNNSPWEAVAEDFVFHVSEARYAEFSNTGLQDRLVATYGKMAKVFDLTTGTRVADLFSAVKQSGYILNKATFSPSDQLILNDGVIWDLRCSGTLPPANGSLHSGYFNRPVHKIDKLQDIVSGVFHPNGLEIIVGSAVWDVRTWRLLHTIQALDRLEVQFNAPQNVIYAGTFGLDDEEYAELGNSRLVMPNMFRTVDALDYNLIASVNVRHRIEQLALDTTGQSLALVEKVGENSSNESITQCRIYMVGRKRSEREPDNEEEEGREDDDDDDDDDEDDDNEDEDDEDLLNAETADELAQILDESSSGNDDGSSDWSDWSASSSDRVRPPRRRSRRIQIANRTRSVERRGGENESTVDGTSNSITNRQNENSDEPMGRDGTGEEGNSVSSWETLEEEEASDESIQTEDD</sequence>
<reference evidence="7" key="1">
    <citation type="submission" date="2019-05" db="EMBL/GenBank/DDBJ databases">
        <title>Annotation for the trematode Fasciolopsis buski.</title>
        <authorList>
            <person name="Choi Y.-J."/>
        </authorList>
    </citation>
    <scope>NUCLEOTIDE SEQUENCE</scope>
    <source>
        <strain evidence="7">HT</strain>
        <tissue evidence="7">Whole worm</tissue>
    </source>
</reference>
<dbReference type="UniPathway" id="UPA00143"/>
<comment type="caution">
    <text evidence="7">The sequence shown here is derived from an EMBL/GenBank/DDBJ whole genome shotgun (WGS) entry which is preliminary data.</text>
</comment>
<feature type="region of interest" description="Disordered" evidence="6">
    <location>
        <begin position="1624"/>
        <end position="1730"/>
    </location>
</feature>
<evidence type="ECO:0000256" key="2">
    <source>
        <dbReference type="ARBA" id="ARBA00004906"/>
    </source>
</evidence>
<dbReference type="SUPFAM" id="SSF50978">
    <property type="entry name" value="WD40 repeat-like"/>
    <property type="match status" value="1"/>
</dbReference>
<dbReference type="InterPro" id="IPR016024">
    <property type="entry name" value="ARM-type_fold"/>
</dbReference>
<feature type="compositionally biased region" description="Acidic residues" evidence="6">
    <location>
        <begin position="1714"/>
        <end position="1730"/>
    </location>
</feature>
<dbReference type="OrthoDB" id="27563at2759"/>
<feature type="region of interest" description="Disordered" evidence="6">
    <location>
        <begin position="568"/>
        <end position="589"/>
    </location>
</feature>
<feature type="compositionally biased region" description="Polar residues" evidence="6">
    <location>
        <begin position="1057"/>
        <end position="1070"/>
    </location>
</feature>
<dbReference type="Proteomes" id="UP000728185">
    <property type="component" value="Unassembled WGS sequence"/>
</dbReference>
<organism evidence="7 8">
    <name type="scientific">Fasciolopsis buskii</name>
    <dbReference type="NCBI Taxonomy" id="27845"/>
    <lineage>
        <taxon>Eukaryota</taxon>
        <taxon>Metazoa</taxon>
        <taxon>Spiralia</taxon>
        <taxon>Lophotrochozoa</taxon>
        <taxon>Platyhelminthes</taxon>
        <taxon>Trematoda</taxon>
        <taxon>Digenea</taxon>
        <taxon>Plagiorchiida</taxon>
        <taxon>Echinostomata</taxon>
        <taxon>Echinostomatoidea</taxon>
        <taxon>Fasciolidae</taxon>
        <taxon>Fasciolopsis</taxon>
    </lineage>
</organism>
<keyword evidence="4" id="KW-0833">Ubl conjugation pathway</keyword>
<feature type="region of interest" description="Disordered" evidence="6">
    <location>
        <begin position="1039"/>
        <end position="1102"/>
    </location>
</feature>